<dbReference type="PANTHER" id="PTHR43238">
    <property type="entry name" value="GDP-L-FUCOSE SYNTHASE"/>
    <property type="match status" value="1"/>
</dbReference>
<protein>
    <recommendedName>
        <fullName evidence="1">NAD-dependent epimerase/dehydratase domain-containing protein</fullName>
    </recommendedName>
</protein>
<reference evidence="2" key="1">
    <citation type="journal article" date="2014" name="Front. Microbiol.">
        <title>High frequency of phylogenetically diverse reductive dehalogenase-homologous genes in deep subseafloor sedimentary metagenomes.</title>
        <authorList>
            <person name="Kawai M."/>
            <person name="Futagami T."/>
            <person name="Toyoda A."/>
            <person name="Takaki Y."/>
            <person name="Nishi S."/>
            <person name="Hori S."/>
            <person name="Arai W."/>
            <person name="Tsubouchi T."/>
            <person name="Morono Y."/>
            <person name="Uchiyama I."/>
            <person name="Ito T."/>
            <person name="Fujiyama A."/>
            <person name="Inagaki F."/>
            <person name="Takami H."/>
        </authorList>
    </citation>
    <scope>NUCLEOTIDE SEQUENCE</scope>
    <source>
        <strain evidence="2">Expedition CK06-06</strain>
    </source>
</reference>
<evidence type="ECO:0000313" key="2">
    <source>
        <dbReference type="EMBL" id="GAI16082.1"/>
    </source>
</evidence>
<organism evidence="2">
    <name type="scientific">marine sediment metagenome</name>
    <dbReference type="NCBI Taxonomy" id="412755"/>
    <lineage>
        <taxon>unclassified sequences</taxon>
        <taxon>metagenomes</taxon>
        <taxon>ecological metagenomes</taxon>
    </lineage>
</organism>
<dbReference type="AlphaFoldDB" id="X1L9U5"/>
<sequence length="197" mass="22372">PKFTPVPFKEEDLWNGYPEETNAPYGLAKKMLLVQSQAYRKQYGFNSIFLMPVNLYGSGDNFDPKSSHVIPAIIKKCFDAIKNGDGEIVVWGTGKPTREFLYVEDAAEGILLATERYNKSEPVNLGADFEISIKDLVELIAKLTGFKGKIIWDTSKPDGQPRRCLDTSKAEKEFGFKAKINFEKGLKRTIEWYKDNF</sequence>
<dbReference type="Pfam" id="PF01370">
    <property type="entry name" value="Epimerase"/>
    <property type="match status" value="1"/>
</dbReference>
<feature type="domain" description="NAD-dependent epimerase/dehydratase" evidence="1">
    <location>
        <begin position="4"/>
        <end position="126"/>
    </location>
</feature>
<dbReference type="InterPro" id="IPR036291">
    <property type="entry name" value="NAD(P)-bd_dom_sf"/>
</dbReference>
<gene>
    <name evidence="2" type="ORF">S06H3_20731</name>
</gene>
<dbReference type="Gene3D" id="3.40.50.720">
    <property type="entry name" value="NAD(P)-binding Rossmann-like Domain"/>
    <property type="match status" value="1"/>
</dbReference>
<accession>X1L9U5</accession>
<dbReference type="PANTHER" id="PTHR43238:SF1">
    <property type="entry name" value="GDP-L-FUCOSE SYNTHASE"/>
    <property type="match status" value="1"/>
</dbReference>
<feature type="non-terminal residue" evidence="2">
    <location>
        <position position="1"/>
    </location>
</feature>
<dbReference type="EMBL" id="BARV01010777">
    <property type="protein sequence ID" value="GAI16082.1"/>
    <property type="molecule type" value="Genomic_DNA"/>
</dbReference>
<proteinExistence type="predicted"/>
<dbReference type="GO" id="GO:0050577">
    <property type="term" value="F:GDP-L-fucose synthase activity"/>
    <property type="evidence" value="ECO:0007669"/>
    <property type="project" value="TreeGrafter"/>
</dbReference>
<dbReference type="InterPro" id="IPR001509">
    <property type="entry name" value="Epimerase_deHydtase"/>
</dbReference>
<dbReference type="SUPFAM" id="SSF51735">
    <property type="entry name" value="NAD(P)-binding Rossmann-fold domains"/>
    <property type="match status" value="1"/>
</dbReference>
<name>X1L9U5_9ZZZZ</name>
<evidence type="ECO:0000259" key="1">
    <source>
        <dbReference type="Pfam" id="PF01370"/>
    </source>
</evidence>
<comment type="caution">
    <text evidence="2">The sequence shown here is derived from an EMBL/GenBank/DDBJ whole genome shotgun (WGS) entry which is preliminary data.</text>
</comment>